<keyword evidence="2" id="KW-1185">Reference proteome</keyword>
<accession>A0A067MF27</accession>
<dbReference type="HOGENOM" id="CLU_2412985_0_0_1"/>
<dbReference type="AlphaFoldDB" id="A0A067MF27"/>
<proteinExistence type="predicted"/>
<organism evidence="1 2">
    <name type="scientific">Botryobasidium botryosum (strain FD-172 SS1)</name>
    <dbReference type="NCBI Taxonomy" id="930990"/>
    <lineage>
        <taxon>Eukaryota</taxon>
        <taxon>Fungi</taxon>
        <taxon>Dikarya</taxon>
        <taxon>Basidiomycota</taxon>
        <taxon>Agaricomycotina</taxon>
        <taxon>Agaricomycetes</taxon>
        <taxon>Cantharellales</taxon>
        <taxon>Botryobasidiaceae</taxon>
        <taxon>Botryobasidium</taxon>
    </lineage>
</organism>
<gene>
    <name evidence="1" type="ORF">BOTBODRAFT_499451</name>
</gene>
<dbReference type="Proteomes" id="UP000027195">
    <property type="component" value="Unassembled WGS sequence"/>
</dbReference>
<dbReference type="InParanoid" id="A0A067MF27"/>
<reference evidence="2" key="1">
    <citation type="journal article" date="2014" name="Proc. Natl. Acad. Sci. U.S.A.">
        <title>Extensive sampling of basidiomycete genomes demonstrates inadequacy of the white-rot/brown-rot paradigm for wood decay fungi.</title>
        <authorList>
            <person name="Riley R."/>
            <person name="Salamov A.A."/>
            <person name="Brown D.W."/>
            <person name="Nagy L.G."/>
            <person name="Floudas D."/>
            <person name="Held B.W."/>
            <person name="Levasseur A."/>
            <person name="Lombard V."/>
            <person name="Morin E."/>
            <person name="Otillar R."/>
            <person name="Lindquist E.A."/>
            <person name="Sun H."/>
            <person name="LaButti K.M."/>
            <person name="Schmutz J."/>
            <person name="Jabbour D."/>
            <person name="Luo H."/>
            <person name="Baker S.E."/>
            <person name="Pisabarro A.G."/>
            <person name="Walton J.D."/>
            <person name="Blanchette R.A."/>
            <person name="Henrissat B."/>
            <person name="Martin F."/>
            <person name="Cullen D."/>
            <person name="Hibbett D.S."/>
            <person name="Grigoriev I.V."/>
        </authorList>
    </citation>
    <scope>NUCLEOTIDE SEQUENCE [LARGE SCALE GENOMIC DNA]</scope>
    <source>
        <strain evidence="2">FD-172 SS1</strain>
    </source>
</reference>
<sequence>MLYHACVIHSSSRTSHLARPISGSLSHLGLGCGLVLGGRSLGWSLLHHLYLPWPWTRARKLSKLGSMSADMNVHIIRGRVSAAIHSRGPTTT</sequence>
<evidence type="ECO:0000313" key="2">
    <source>
        <dbReference type="Proteomes" id="UP000027195"/>
    </source>
</evidence>
<name>A0A067MF27_BOTB1</name>
<dbReference type="EMBL" id="KL198070">
    <property type="protein sequence ID" value="KDQ10201.1"/>
    <property type="molecule type" value="Genomic_DNA"/>
</dbReference>
<evidence type="ECO:0000313" key="1">
    <source>
        <dbReference type="EMBL" id="KDQ10201.1"/>
    </source>
</evidence>
<protein>
    <submittedName>
        <fullName evidence="1">Uncharacterized protein</fullName>
    </submittedName>
</protein>